<dbReference type="KEGG" id="lby:Lbys_2836"/>
<feature type="domain" description="RNA polymerase sigma factor 70 region 4 type 2" evidence="6">
    <location>
        <begin position="114"/>
        <end position="163"/>
    </location>
</feature>
<dbReference type="GO" id="GO:0003677">
    <property type="term" value="F:DNA binding"/>
    <property type="evidence" value="ECO:0007669"/>
    <property type="project" value="InterPro"/>
</dbReference>
<evidence type="ECO:0000259" key="5">
    <source>
        <dbReference type="Pfam" id="PF04542"/>
    </source>
</evidence>
<reference evidence="7 8" key="2">
    <citation type="journal article" date="2011" name="Stand. Genomic Sci.">
        <title>Complete genome sequence of Leadbetterella byssophila type strain (4M15).</title>
        <authorList>
            <person name="Abt B."/>
            <person name="Teshima H."/>
            <person name="Lucas S."/>
            <person name="Lapidus A."/>
            <person name="Del Rio T.G."/>
            <person name="Nolan M."/>
            <person name="Tice H."/>
            <person name="Cheng J.F."/>
            <person name="Pitluck S."/>
            <person name="Liolios K."/>
            <person name="Pagani I."/>
            <person name="Ivanova N."/>
            <person name="Mavromatis K."/>
            <person name="Pati A."/>
            <person name="Tapia R."/>
            <person name="Han C."/>
            <person name="Goodwin L."/>
            <person name="Chen A."/>
            <person name="Palaniappan K."/>
            <person name="Land M."/>
            <person name="Hauser L."/>
            <person name="Chang Y.J."/>
            <person name="Jeffries C.D."/>
            <person name="Rohde M."/>
            <person name="Goker M."/>
            <person name="Tindall B.J."/>
            <person name="Detter J.C."/>
            <person name="Woyke T."/>
            <person name="Bristow J."/>
            <person name="Eisen J.A."/>
            <person name="Markowitz V."/>
            <person name="Hugenholtz P."/>
            <person name="Klenk H.P."/>
            <person name="Kyrpides N.C."/>
        </authorList>
    </citation>
    <scope>NUCLEOTIDE SEQUENCE [LARGE SCALE GENOMIC DNA]</scope>
    <source>
        <strain evidence="8">DSM 17132 / JCM 16389 / KACC 11308 / NBRC 106382 / 4M15</strain>
    </source>
</reference>
<protein>
    <submittedName>
        <fullName evidence="7">RNA polymerase, sigma-24 subunit, ECF subfamily</fullName>
    </submittedName>
</protein>
<comment type="similarity">
    <text evidence="1">Belongs to the sigma-70 factor family. ECF subfamily.</text>
</comment>
<evidence type="ECO:0000313" key="7">
    <source>
        <dbReference type="EMBL" id="ADQ18498.1"/>
    </source>
</evidence>
<keyword evidence="4" id="KW-0804">Transcription</keyword>
<proteinExistence type="inferred from homology"/>
<keyword evidence="3" id="KW-0731">Sigma factor</keyword>
<dbReference type="GO" id="GO:0016987">
    <property type="term" value="F:sigma factor activity"/>
    <property type="evidence" value="ECO:0007669"/>
    <property type="project" value="UniProtKB-KW"/>
</dbReference>
<dbReference type="SUPFAM" id="SSF88659">
    <property type="entry name" value="Sigma3 and sigma4 domains of RNA polymerase sigma factors"/>
    <property type="match status" value="1"/>
</dbReference>
<feature type="domain" description="RNA polymerase sigma-70 region 2" evidence="5">
    <location>
        <begin position="22"/>
        <end position="88"/>
    </location>
</feature>
<dbReference type="STRING" id="649349.Lbys_2836"/>
<evidence type="ECO:0000256" key="3">
    <source>
        <dbReference type="ARBA" id="ARBA00023082"/>
    </source>
</evidence>
<dbReference type="Pfam" id="PF08281">
    <property type="entry name" value="Sigma70_r4_2"/>
    <property type="match status" value="1"/>
</dbReference>
<dbReference type="Gene3D" id="1.10.1740.10">
    <property type="match status" value="1"/>
</dbReference>
<evidence type="ECO:0000256" key="4">
    <source>
        <dbReference type="ARBA" id="ARBA00023163"/>
    </source>
</evidence>
<dbReference type="InterPro" id="IPR039425">
    <property type="entry name" value="RNA_pol_sigma-70-like"/>
</dbReference>
<dbReference type="InterPro" id="IPR013324">
    <property type="entry name" value="RNA_pol_sigma_r3/r4-like"/>
</dbReference>
<evidence type="ECO:0000313" key="8">
    <source>
        <dbReference type="Proteomes" id="UP000007435"/>
    </source>
</evidence>
<dbReference type="PANTHER" id="PTHR43133">
    <property type="entry name" value="RNA POLYMERASE ECF-TYPE SIGMA FACTO"/>
    <property type="match status" value="1"/>
</dbReference>
<dbReference type="InterPro" id="IPR036388">
    <property type="entry name" value="WH-like_DNA-bd_sf"/>
</dbReference>
<dbReference type="RefSeq" id="WP_013409530.1">
    <property type="nucleotide sequence ID" value="NC_014655.1"/>
</dbReference>
<dbReference type="Pfam" id="PF04542">
    <property type="entry name" value="Sigma70_r2"/>
    <property type="match status" value="1"/>
</dbReference>
<evidence type="ECO:0000259" key="6">
    <source>
        <dbReference type="Pfam" id="PF08281"/>
    </source>
</evidence>
<dbReference type="SUPFAM" id="SSF88946">
    <property type="entry name" value="Sigma2 domain of RNA polymerase sigma factors"/>
    <property type="match status" value="1"/>
</dbReference>
<evidence type="ECO:0000256" key="1">
    <source>
        <dbReference type="ARBA" id="ARBA00010641"/>
    </source>
</evidence>
<dbReference type="CDD" id="cd06171">
    <property type="entry name" value="Sigma70_r4"/>
    <property type="match status" value="1"/>
</dbReference>
<dbReference type="PANTHER" id="PTHR43133:SF46">
    <property type="entry name" value="RNA POLYMERASE SIGMA-70 FACTOR ECF SUBFAMILY"/>
    <property type="match status" value="1"/>
</dbReference>
<dbReference type="InterPro" id="IPR014284">
    <property type="entry name" value="RNA_pol_sigma-70_dom"/>
</dbReference>
<dbReference type="eggNOG" id="COG1595">
    <property type="taxonomic scope" value="Bacteria"/>
</dbReference>
<dbReference type="Gene3D" id="1.10.10.10">
    <property type="entry name" value="Winged helix-like DNA-binding domain superfamily/Winged helix DNA-binding domain"/>
    <property type="match status" value="1"/>
</dbReference>
<dbReference type="InterPro" id="IPR007627">
    <property type="entry name" value="RNA_pol_sigma70_r2"/>
</dbReference>
<gene>
    <name evidence="7" type="ordered locus">Lbys_2836</name>
</gene>
<name>E4RRG5_LEAB4</name>
<dbReference type="OrthoDB" id="941544at2"/>
<dbReference type="NCBIfam" id="TIGR02937">
    <property type="entry name" value="sigma70-ECF"/>
    <property type="match status" value="1"/>
</dbReference>
<dbReference type="AlphaFoldDB" id="E4RRG5"/>
<sequence length="179" mass="20981">MYDENELIQACMRGERLAQKRLYDKFAGKLYAISLRYMKSQDEAGDVLQEAFIKIFHRLDSFRFDCPLEVWMRRIVINTALTAISRRKINYQLEEFEYHGADENLGLENLAYESLMKWINALPDGCRTVFNLYAIEGYKHTEIAEMLGISEGTSKSQFSRARSILMEKIELENSKLQDR</sequence>
<dbReference type="Proteomes" id="UP000007435">
    <property type="component" value="Chromosome"/>
</dbReference>
<organism evidence="7 8">
    <name type="scientific">Leadbetterella byssophila (strain DSM 17132 / JCM 16389 / KACC 11308 / NBRC 106382 / 4M15)</name>
    <dbReference type="NCBI Taxonomy" id="649349"/>
    <lineage>
        <taxon>Bacteria</taxon>
        <taxon>Pseudomonadati</taxon>
        <taxon>Bacteroidota</taxon>
        <taxon>Cytophagia</taxon>
        <taxon>Cytophagales</taxon>
        <taxon>Leadbetterellaceae</taxon>
        <taxon>Leadbetterella</taxon>
    </lineage>
</organism>
<accession>E4RRG5</accession>
<reference key="1">
    <citation type="submission" date="2010-11" db="EMBL/GenBank/DDBJ databases">
        <title>The complete genome of Leadbetterella byssophila DSM 17132.</title>
        <authorList>
            <consortium name="US DOE Joint Genome Institute (JGI-PGF)"/>
            <person name="Lucas S."/>
            <person name="Copeland A."/>
            <person name="Lapidus A."/>
            <person name="Glavina del Rio T."/>
            <person name="Dalin E."/>
            <person name="Tice H."/>
            <person name="Bruce D."/>
            <person name="Goodwin L."/>
            <person name="Pitluck S."/>
            <person name="Kyrpides N."/>
            <person name="Mavromatis K."/>
            <person name="Ivanova N."/>
            <person name="Teshima H."/>
            <person name="Brettin T."/>
            <person name="Detter J.C."/>
            <person name="Han C."/>
            <person name="Tapia R."/>
            <person name="Land M."/>
            <person name="Hauser L."/>
            <person name="Markowitz V."/>
            <person name="Cheng J.-F."/>
            <person name="Hugenholtz P."/>
            <person name="Woyke T."/>
            <person name="Wu D."/>
            <person name="Tindall B."/>
            <person name="Pomrenke H.G."/>
            <person name="Brambilla E."/>
            <person name="Klenk H.-P."/>
            <person name="Eisen J.A."/>
        </authorList>
    </citation>
    <scope>NUCLEOTIDE SEQUENCE [LARGE SCALE GENOMIC DNA]</scope>
    <source>
        <strain>DSM 17132</strain>
    </source>
</reference>
<dbReference type="EMBL" id="CP002305">
    <property type="protein sequence ID" value="ADQ18498.1"/>
    <property type="molecule type" value="Genomic_DNA"/>
</dbReference>
<dbReference type="HOGENOM" id="CLU_047691_3_2_10"/>
<dbReference type="InterPro" id="IPR013325">
    <property type="entry name" value="RNA_pol_sigma_r2"/>
</dbReference>
<evidence type="ECO:0000256" key="2">
    <source>
        <dbReference type="ARBA" id="ARBA00023015"/>
    </source>
</evidence>
<dbReference type="GO" id="GO:0006352">
    <property type="term" value="P:DNA-templated transcription initiation"/>
    <property type="evidence" value="ECO:0007669"/>
    <property type="project" value="InterPro"/>
</dbReference>
<dbReference type="InterPro" id="IPR013249">
    <property type="entry name" value="RNA_pol_sigma70_r4_t2"/>
</dbReference>
<keyword evidence="8" id="KW-1185">Reference proteome</keyword>
<keyword evidence="2" id="KW-0805">Transcription regulation</keyword>